<dbReference type="EMBL" id="CP001804">
    <property type="protein sequence ID" value="ACY16952.1"/>
    <property type="molecule type" value="Genomic_DNA"/>
</dbReference>
<dbReference type="STRING" id="502025.Hoch_4459"/>
<evidence type="ECO:0008006" key="4">
    <source>
        <dbReference type="Google" id="ProtNLM"/>
    </source>
</evidence>
<feature type="signal peptide" evidence="1">
    <location>
        <begin position="1"/>
        <end position="25"/>
    </location>
</feature>
<accession>D0LNP7</accession>
<gene>
    <name evidence="2" type="ordered locus">Hoch_4459</name>
</gene>
<evidence type="ECO:0000313" key="2">
    <source>
        <dbReference type="EMBL" id="ACY16952.1"/>
    </source>
</evidence>
<evidence type="ECO:0000313" key="3">
    <source>
        <dbReference type="Proteomes" id="UP000001880"/>
    </source>
</evidence>
<evidence type="ECO:0000256" key="1">
    <source>
        <dbReference type="SAM" id="SignalP"/>
    </source>
</evidence>
<dbReference type="KEGG" id="hoh:Hoch_4459"/>
<keyword evidence="1" id="KW-0732">Signal</keyword>
<proteinExistence type="predicted"/>
<dbReference type="Proteomes" id="UP000001880">
    <property type="component" value="Chromosome"/>
</dbReference>
<dbReference type="RefSeq" id="WP_012829550.1">
    <property type="nucleotide sequence ID" value="NC_013440.1"/>
</dbReference>
<reference evidence="2 3" key="1">
    <citation type="journal article" date="2010" name="Stand. Genomic Sci.">
        <title>Complete genome sequence of Haliangium ochraceum type strain (SMP-2).</title>
        <authorList>
            <consortium name="US DOE Joint Genome Institute (JGI-PGF)"/>
            <person name="Ivanova N."/>
            <person name="Daum C."/>
            <person name="Lang E."/>
            <person name="Abt B."/>
            <person name="Kopitz M."/>
            <person name="Saunders E."/>
            <person name="Lapidus A."/>
            <person name="Lucas S."/>
            <person name="Glavina Del Rio T."/>
            <person name="Nolan M."/>
            <person name="Tice H."/>
            <person name="Copeland A."/>
            <person name="Cheng J.F."/>
            <person name="Chen F."/>
            <person name="Bruce D."/>
            <person name="Goodwin L."/>
            <person name="Pitluck S."/>
            <person name="Mavromatis K."/>
            <person name="Pati A."/>
            <person name="Mikhailova N."/>
            <person name="Chen A."/>
            <person name="Palaniappan K."/>
            <person name="Land M."/>
            <person name="Hauser L."/>
            <person name="Chang Y.J."/>
            <person name="Jeffries C.D."/>
            <person name="Detter J.C."/>
            <person name="Brettin T."/>
            <person name="Rohde M."/>
            <person name="Goker M."/>
            <person name="Bristow J."/>
            <person name="Markowitz V."/>
            <person name="Eisen J.A."/>
            <person name="Hugenholtz P."/>
            <person name="Kyrpides N.C."/>
            <person name="Klenk H.P."/>
        </authorList>
    </citation>
    <scope>NUCLEOTIDE SEQUENCE [LARGE SCALE GENOMIC DNA]</scope>
    <source>
        <strain evidence="3">DSM 14365 / CIP 107738 / JCM 11303 / AJ 13395 / SMP-2</strain>
    </source>
</reference>
<keyword evidence="3" id="KW-1185">Reference proteome</keyword>
<name>D0LNP7_HALO1</name>
<protein>
    <recommendedName>
        <fullName evidence="4">Outer membrane protein beta-barrel domain-containing protein</fullName>
    </recommendedName>
</protein>
<sequence>MPALRWVALAAVAAAVMAPGERAFAQDEEEVPLPEDTLAEDALPAGRIGASVGVRQGVGALGNQYGLGLVGSLEAGYHPTRLSQRVSLGGLWALRRSWFGEDEASVAGALHLIEIDFGARVRIAQSLGLRRFLVVGGGVSLMRANVPLPPDNARNYVGPFASLGFEFFYRNILIGIDGRYGLFASGPSGFSWTIGVSVGQ</sequence>
<feature type="chain" id="PRO_5003011411" description="Outer membrane protein beta-barrel domain-containing protein" evidence="1">
    <location>
        <begin position="26"/>
        <end position="200"/>
    </location>
</feature>
<dbReference type="AlphaFoldDB" id="D0LNP7"/>
<dbReference type="HOGENOM" id="CLU_1364629_0_0_7"/>
<organism evidence="2 3">
    <name type="scientific">Haliangium ochraceum (strain DSM 14365 / JCM 11303 / SMP-2)</name>
    <dbReference type="NCBI Taxonomy" id="502025"/>
    <lineage>
        <taxon>Bacteria</taxon>
        <taxon>Pseudomonadati</taxon>
        <taxon>Myxococcota</taxon>
        <taxon>Polyangia</taxon>
        <taxon>Haliangiales</taxon>
        <taxon>Kofleriaceae</taxon>
        <taxon>Haliangium</taxon>
    </lineage>
</organism>